<accession>F6I1C1</accession>
<gene>
    <name evidence="2" type="ordered locus">VIT_15s0045g00130</name>
</gene>
<evidence type="ECO:0000313" key="3">
    <source>
        <dbReference type="Proteomes" id="UP000009183"/>
    </source>
</evidence>
<protein>
    <submittedName>
        <fullName evidence="2">Uncharacterized protein</fullName>
    </submittedName>
</protein>
<proteinExistence type="predicted"/>
<dbReference type="HOGENOM" id="CLU_2268743_0_0_1"/>
<dbReference type="AlphaFoldDB" id="F6I1C1"/>
<dbReference type="InParanoid" id="F6I1C1"/>
<evidence type="ECO:0000313" key="2">
    <source>
        <dbReference type="EMBL" id="CCB60737.1"/>
    </source>
</evidence>
<feature type="region of interest" description="Disordered" evidence="1">
    <location>
        <begin position="14"/>
        <end position="50"/>
    </location>
</feature>
<reference evidence="3" key="1">
    <citation type="journal article" date="2007" name="Nature">
        <title>The grapevine genome sequence suggests ancestral hexaploidization in major angiosperm phyla.</title>
        <authorList>
            <consortium name="The French-Italian Public Consortium for Grapevine Genome Characterization."/>
            <person name="Jaillon O."/>
            <person name="Aury J.-M."/>
            <person name="Noel B."/>
            <person name="Policriti A."/>
            <person name="Clepet C."/>
            <person name="Casagrande A."/>
            <person name="Choisne N."/>
            <person name="Aubourg S."/>
            <person name="Vitulo N."/>
            <person name="Jubin C."/>
            <person name="Vezzi A."/>
            <person name="Legeai F."/>
            <person name="Hugueney P."/>
            <person name="Dasilva C."/>
            <person name="Horner D."/>
            <person name="Mica E."/>
            <person name="Jublot D."/>
            <person name="Poulain J."/>
            <person name="Bruyere C."/>
            <person name="Billault A."/>
            <person name="Segurens B."/>
            <person name="Gouyvenoux M."/>
            <person name="Ugarte E."/>
            <person name="Cattonaro F."/>
            <person name="Anthouard V."/>
            <person name="Vico V."/>
            <person name="Del Fabbro C."/>
            <person name="Alaux M."/>
            <person name="Di Gaspero G."/>
            <person name="Dumas V."/>
            <person name="Felice N."/>
            <person name="Paillard S."/>
            <person name="Juman I."/>
            <person name="Moroldo M."/>
            <person name="Scalabrin S."/>
            <person name="Canaguier A."/>
            <person name="Le Clainche I."/>
            <person name="Malacrida G."/>
            <person name="Durand E."/>
            <person name="Pesole G."/>
            <person name="Laucou V."/>
            <person name="Chatelet P."/>
            <person name="Merdinoglu D."/>
            <person name="Delledonne M."/>
            <person name="Pezzotti M."/>
            <person name="Lecharny A."/>
            <person name="Scarpelli C."/>
            <person name="Artiguenave F."/>
            <person name="Pe M.E."/>
            <person name="Valle G."/>
            <person name="Morgante M."/>
            <person name="Caboche M."/>
            <person name="Adam-Blondon A.-F."/>
            <person name="Weissenbach J."/>
            <person name="Quetier F."/>
            <person name="Wincker P."/>
        </authorList>
    </citation>
    <scope>NUCLEOTIDE SEQUENCE [LARGE SCALE GENOMIC DNA]</scope>
    <source>
        <strain evidence="3">cv. Pinot noir / PN40024</strain>
    </source>
</reference>
<organism evidence="2 3">
    <name type="scientific">Vitis vinifera</name>
    <name type="common">Grape</name>
    <dbReference type="NCBI Taxonomy" id="29760"/>
    <lineage>
        <taxon>Eukaryota</taxon>
        <taxon>Viridiplantae</taxon>
        <taxon>Streptophyta</taxon>
        <taxon>Embryophyta</taxon>
        <taxon>Tracheophyta</taxon>
        <taxon>Spermatophyta</taxon>
        <taxon>Magnoliopsida</taxon>
        <taxon>eudicotyledons</taxon>
        <taxon>Gunneridae</taxon>
        <taxon>Pentapetalae</taxon>
        <taxon>rosids</taxon>
        <taxon>Vitales</taxon>
        <taxon>Vitaceae</taxon>
        <taxon>Viteae</taxon>
        <taxon>Vitis</taxon>
    </lineage>
</organism>
<sequence length="103" mass="11323">MDIVIEGRKIRKRKARVKNNPGNGFEEDNATMKGKAEPSDKVSIPTSSTELSDDVFVNGSVNSHDPGKSVGHESDDFAMLEMTSSVISTHQTEPFSSRVHWFG</sequence>
<dbReference type="Proteomes" id="UP000009183">
    <property type="component" value="Chromosome 15"/>
</dbReference>
<name>F6I1C1_VITVI</name>
<keyword evidence="3" id="KW-1185">Reference proteome</keyword>
<dbReference type="PaxDb" id="29760-VIT_15s0045g00130.t01"/>
<dbReference type="EMBL" id="FN596510">
    <property type="protein sequence ID" value="CCB60737.1"/>
    <property type="molecule type" value="Genomic_DNA"/>
</dbReference>
<evidence type="ECO:0000256" key="1">
    <source>
        <dbReference type="SAM" id="MobiDB-lite"/>
    </source>
</evidence>